<dbReference type="GO" id="GO:0005886">
    <property type="term" value="C:plasma membrane"/>
    <property type="evidence" value="ECO:0007669"/>
    <property type="project" value="TreeGrafter"/>
</dbReference>
<dbReference type="PANTHER" id="PTHR42709">
    <property type="entry name" value="ALKALINE PHOSPHATASE LIKE PROTEIN"/>
    <property type="match status" value="1"/>
</dbReference>
<feature type="transmembrane region" description="Helical" evidence="1">
    <location>
        <begin position="51"/>
        <end position="77"/>
    </location>
</feature>
<evidence type="ECO:0000313" key="2">
    <source>
        <dbReference type="EMBL" id="QGM98833.1"/>
    </source>
</evidence>
<keyword evidence="3" id="KW-1185">Reference proteome</keyword>
<protein>
    <submittedName>
        <fullName evidence="2">DedA family protein</fullName>
    </submittedName>
</protein>
<keyword evidence="1" id="KW-0472">Membrane</keyword>
<evidence type="ECO:0000256" key="1">
    <source>
        <dbReference type="SAM" id="Phobius"/>
    </source>
</evidence>
<evidence type="ECO:0000313" key="3">
    <source>
        <dbReference type="Proteomes" id="UP000422569"/>
    </source>
</evidence>
<accession>A0A6B8MBX2</accession>
<organism evidence="2 3">
    <name type="scientific">Methylocystis parvus</name>
    <dbReference type="NCBI Taxonomy" id="134"/>
    <lineage>
        <taxon>Bacteria</taxon>
        <taxon>Pseudomonadati</taxon>
        <taxon>Pseudomonadota</taxon>
        <taxon>Alphaproteobacteria</taxon>
        <taxon>Hyphomicrobiales</taxon>
        <taxon>Methylocystaceae</taxon>
        <taxon>Methylocystis</taxon>
    </lineage>
</organism>
<dbReference type="KEGG" id="mpar:F7D14_15985"/>
<dbReference type="AlphaFoldDB" id="A0A6B8MBX2"/>
<dbReference type="Proteomes" id="UP000422569">
    <property type="component" value="Chromosome"/>
</dbReference>
<reference evidence="2 3" key="1">
    <citation type="submission" date="2019-09" db="EMBL/GenBank/DDBJ databases">
        <title>Isolation and complete genome sequencing of Methylocystis species.</title>
        <authorList>
            <person name="Rumah B.L."/>
            <person name="Stead C.E."/>
            <person name="Stevens B.C."/>
            <person name="Minton N.P."/>
            <person name="Grosse-Honebrink A."/>
            <person name="Zhang Y."/>
        </authorList>
    </citation>
    <scope>NUCLEOTIDE SEQUENCE [LARGE SCALE GENOMIC DNA]</scope>
    <source>
        <strain evidence="2 3">BRCS2</strain>
    </source>
</reference>
<dbReference type="RefSeq" id="WP_016918696.1">
    <property type="nucleotide sequence ID" value="NZ_CP044331.1"/>
</dbReference>
<dbReference type="PANTHER" id="PTHR42709:SF11">
    <property type="entry name" value="DEDA FAMILY PROTEIN"/>
    <property type="match status" value="1"/>
</dbReference>
<feature type="transmembrane region" description="Helical" evidence="1">
    <location>
        <begin position="135"/>
        <end position="158"/>
    </location>
</feature>
<keyword evidence="1" id="KW-1133">Transmembrane helix</keyword>
<name>A0A6B8MBX2_9HYPH</name>
<keyword evidence="1" id="KW-0812">Transmembrane</keyword>
<gene>
    <name evidence="2" type="ORF">F7D14_15985</name>
</gene>
<feature type="transmembrane region" description="Helical" evidence="1">
    <location>
        <begin position="98"/>
        <end position="115"/>
    </location>
</feature>
<feature type="transmembrane region" description="Helical" evidence="1">
    <location>
        <begin position="170"/>
        <end position="189"/>
    </location>
</feature>
<dbReference type="EMBL" id="CP044331">
    <property type="protein sequence ID" value="QGM98833.1"/>
    <property type="molecule type" value="Genomic_DNA"/>
</dbReference>
<proteinExistence type="predicted"/>
<dbReference type="InterPro" id="IPR051311">
    <property type="entry name" value="DedA_domain"/>
</dbReference>
<sequence length="192" mass="21013">MKKLYDWTMSLASSKHAPFALGAIAFAESSFFPVPPDVILVPMTLAEPKKAWYFAALCTIASVTGGALGYAFGALFYDTIGLWLINLYGYAEKMEALRAFYAQWGAIFILVKGFTPIPYKLVTIVSGLLAYNFPLFIALSIITRGARFFVLAAAINHFGDHIREKLESHFGLFMGAMALIVVGGFALAAKMF</sequence>